<dbReference type="PANTHER" id="PTHR43818:SF11">
    <property type="entry name" value="BCDNA.GH03377"/>
    <property type="match status" value="1"/>
</dbReference>
<reference evidence="4" key="3">
    <citation type="submission" date="2019-01" db="EMBL/GenBank/DDBJ databases">
        <authorList>
            <person name="Zhang L."/>
        </authorList>
    </citation>
    <scope>NUCLEOTIDE SEQUENCE</scope>
    <source>
        <strain evidence="4">11K1</strain>
    </source>
</reference>
<reference evidence="5 7" key="1">
    <citation type="journal article" date="2012" name="Appl. Soil Ecol.">
        <title>Isolation and characterization of new plant growth-promoting bacterial endophytes.</title>
        <authorList>
            <person name="Rashid S."/>
            <person name="Charles T.C."/>
            <person name="Glick B.R."/>
        </authorList>
    </citation>
    <scope>NUCLEOTIDE SEQUENCE [LARGE SCALE GENOMIC DNA]</scope>
    <source>
        <strain evidence="5 7">YsS1</strain>
    </source>
</reference>
<dbReference type="InterPro" id="IPR050463">
    <property type="entry name" value="Gfo/Idh/MocA_oxidrdct_glycsds"/>
</dbReference>
<dbReference type="OrthoDB" id="9781031at2"/>
<evidence type="ECO:0000259" key="3">
    <source>
        <dbReference type="Pfam" id="PF22725"/>
    </source>
</evidence>
<dbReference type="PANTHER" id="PTHR43818">
    <property type="entry name" value="BCDNA.GH03377"/>
    <property type="match status" value="1"/>
</dbReference>
<dbReference type="EMBL" id="CP035088">
    <property type="protein sequence ID" value="QBZ90401.1"/>
    <property type="molecule type" value="Genomic_DNA"/>
</dbReference>
<feature type="domain" description="GFO/IDH/MocA-like oxidoreductase" evidence="3">
    <location>
        <begin position="130"/>
        <end position="240"/>
    </location>
</feature>
<name>A0A4P7PI92_9PSED</name>
<dbReference type="Gene3D" id="3.30.360.10">
    <property type="entry name" value="Dihydrodipicolinate Reductase, domain 2"/>
    <property type="match status" value="1"/>
</dbReference>
<dbReference type="Gene3D" id="3.40.50.720">
    <property type="entry name" value="NAD(P)-binding Rossmann-like Domain"/>
    <property type="match status" value="1"/>
</dbReference>
<dbReference type="InterPro" id="IPR036291">
    <property type="entry name" value="NAD(P)-bd_dom_sf"/>
</dbReference>
<reference evidence="5" key="4">
    <citation type="submission" date="2023-04" db="EMBL/GenBank/DDBJ databases">
        <authorList>
            <person name="Charles T.C."/>
            <person name="Cheng J."/>
            <person name="Lynch M."/>
            <person name="Van Dyk A."/>
        </authorList>
    </citation>
    <scope>NUCLEOTIDE SEQUENCE</scope>
    <source>
        <strain evidence="5">YsS1</strain>
    </source>
</reference>
<keyword evidence="7" id="KW-1185">Reference proteome</keyword>
<evidence type="ECO:0000313" key="7">
    <source>
        <dbReference type="Proteomes" id="UP001227386"/>
    </source>
</evidence>
<dbReference type="Pfam" id="PF22725">
    <property type="entry name" value="GFO_IDH_MocA_C3"/>
    <property type="match status" value="1"/>
</dbReference>
<dbReference type="EMBL" id="CP123771">
    <property type="protein sequence ID" value="WGO91356.1"/>
    <property type="molecule type" value="Genomic_DNA"/>
</dbReference>
<evidence type="ECO:0000259" key="2">
    <source>
        <dbReference type="Pfam" id="PF01408"/>
    </source>
</evidence>
<evidence type="ECO:0000313" key="4">
    <source>
        <dbReference type="EMBL" id="QBZ90401.1"/>
    </source>
</evidence>
<organism evidence="4 6">
    <name type="scientific">Pseudomonas viciae</name>
    <dbReference type="NCBI Taxonomy" id="2505979"/>
    <lineage>
        <taxon>Bacteria</taxon>
        <taxon>Pseudomonadati</taxon>
        <taxon>Pseudomonadota</taxon>
        <taxon>Gammaproteobacteria</taxon>
        <taxon>Pseudomonadales</taxon>
        <taxon>Pseudomonadaceae</taxon>
        <taxon>Pseudomonas</taxon>
    </lineage>
</organism>
<sequence length="305" mass="33648">MTIRLGIIGMGVISHYYLKALQDSTLCQLVAVCDKAPERLAPFAATDVRCHTDYTTLLADPDLDAVIINLPNHLHFTACMAALEAGKHVCCEKPLTLELDQAEQLRDMARRLNLTLLTAFHRRYNIHLLNAVKQGLFNDAVHVRARYHERIEDHAGHDTWYLDSAACGGGCIADNGPNVYDTLSFVLGRFEVTGAQVRRNALGIDMGALVTLTNAVGLEASVELSWDYAHGEQKDLVIDYADGRQVIVDLLKDSVGFKTSLYHEYEGVIAHLARSIQGMVEDGSIGVDAVRLVRATYAMEARDAR</sequence>
<keyword evidence="1" id="KW-0560">Oxidoreductase</keyword>
<dbReference type="Pfam" id="PF01408">
    <property type="entry name" value="GFO_IDH_MocA"/>
    <property type="match status" value="1"/>
</dbReference>
<feature type="domain" description="Gfo/Idh/MocA-like oxidoreductase N-terminal" evidence="2">
    <location>
        <begin position="3"/>
        <end position="117"/>
    </location>
</feature>
<dbReference type="AlphaFoldDB" id="A0A4P7PI92"/>
<dbReference type="KEGG" id="pvk:EPZ47_17335"/>
<dbReference type="InterPro" id="IPR000683">
    <property type="entry name" value="Gfo/Idh/MocA-like_OxRdtase_N"/>
</dbReference>
<dbReference type="SUPFAM" id="SSF55347">
    <property type="entry name" value="Glyceraldehyde-3-phosphate dehydrogenase-like, C-terminal domain"/>
    <property type="match status" value="1"/>
</dbReference>
<reference evidence="4 6" key="2">
    <citation type="journal article" date="2019" name="Front. Microbiol.">
        <title>In silico and Genetic Analyses of Cyclic Lipopeptide Synthetic Gene Clusters in Pseudomonas sp. 11K1.</title>
        <authorList>
            <person name="Zhao H."/>
            <person name="Liu Y.P."/>
            <person name="Zhang L.Q."/>
        </authorList>
    </citation>
    <scope>NUCLEOTIDE SEQUENCE [LARGE SCALE GENOMIC DNA]</scope>
    <source>
        <strain evidence="4 6">11K1</strain>
    </source>
</reference>
<evidence type="ECO:0000256" key="1">
    <source>
        <dbReference type="ARBA" id="ARBA00023002"/>
    </source>
</evidence>
<protein>
    <submittedName>
        <fullName evidence="4">Gfo/Idh/MocA family oxidoreductase</fullName>
    </submittedName>
</protein>
<dbReference type="RefSeq" id="WP_135845925.1">
    <property type="nucleotide sequence ID" value="NZ_CP035088.1"/>
</dbReference>
<dbReference type="GO" id="GO:0000166">
    <property type="term" value="F:nucleotide binding"/>
    <property type="evidence" value="ECO:0007669"/>
    <property type="project" value="InterPro"/>
</dbReference>
<evidence type="ECO:0000313" key="6">
    <source>
        <dbReference type="Proteomes" id="UP000296468"/>
    </source>
</evidence>
<accession>A0A4P7PI92</accession>
<proteinExistence type="predicted"/>
<dbReference type="Proteomes" id="UP001227386">
    <property type="component" value="Chromosome"/>
</dbReference>
<gene>
    <name evidence="4" type="ORF">EPZ47_17335</name>
    <name evidence="5" type="ORF">QCD61_16700</name>
</gene>
<evidence type="ECO:0000313" key="5">
    <source>
        <dbReference type="EMBL" id="WGO91356.1"/>
    </source>
</evidence>
<dbReference type="GO" id="GO:0016491">
    <property type="term" value="F:oxidoreductase activity"/>
    <property type="evidence" value="ECO:0007669"/>
    <property type="project" value="UniProtKB-KW"/>
</dbReference>
<dbReference type="SUPFAM" id="SSF51735">
    <property type="entry name" value="NAD(P)-binding Rossmann-fold domains"/>
    <property type="match status" value="1"/>
</dbReference>
<dbReference type="InterPro" id="IPR055170">
    <property type="entry name" value="GFO_IDH_MocA-like_dom"/>
</dbReference>
<dbReference type="Proteomes" id="UP000296468">
    <property type="component" value="Chromosome"/>
</dbReference>